<dbReference type="Proteomes" id="UP001324993">
    <property type="component" value="Chromosome"/>
</dbReference>
<protein>
    <submittedName>
        <fullName evidence="2">Succinate dehydrogenase cytochrome b subunit</fullName>
    </submittedName>
</protein>
<dbReference type="SUPFAM" id="SSF81343">
    <property type="entry name" value="Fumarate reductase respiratory complex transmembrane subunits"/>
    <property type="match status" value="1"/>
</dbReference>
<reference evidence="2 3" key="1">
    <citation type="submission" date="2023-11" db="EMBL/GenBank/DDBJ databases">
        <title>Coraliomargarita sp. nov., isolated from marine algae.</title>
        <authorList>
            <person name="Lee J.K."/>
            <person name="Baek J.H."/>
            <person name="Kim J.M."/>
            <person name="Choi D.G."/>
            <person name="Jeon C.O."/>
        </authorList>
    </citation>
    <scope>NUCLEOTIDE SEQUENCE [LARGE SCALE GENOMIC DNA]</scope>
    <source>
        <strain evidence="2 3">J2-16</strain>
    </source>
</reference>
<dbReference type="Gene3D" id="1.20.1300.10">
    <property type="entry name" value="Fumarate reductase/succinate dehydrogenase, transmembrane subunit"/>
    <property type="match status" value="1"/>
</dbReference>
<feature type="transmembrane region" description="Helical" evidence="1">
    <location>
        <begin position="112"/>
        <end position="130"/>
    </location>
</feature>
<organism evidence="2 3">
    <name type="scientific">Coraliomargarita algicola</name>
    <dbReference type="NCBI Taxonomy" id="3092156"/>
    <lineage>
        <taxon>Bacteria</taxon>
        <taxon>Pseudomonadati</taxon>
        <taxon>Verrucomicrobiota</taxon>
        <taxon>Opitutia</taxon>
        <taxon>Puniceicoccales</taxon>
        <taxon>Coraliomargaritaceae</taxon>
        <taxon>Coraliomargarita</taxon>
    </lineage>
</organism>
<gene>
    <name evidence="2" type="ORF">SH580_16680</name>
</gene>
<feature type="transmembrane region" description="Helical" evidence="1">
    <location>
        <begin position="61"/>
        <end position="85"/>
    </location>
</feature>
<keyword evidence="1" id="KW-0472">Membrane</keyword>
<keyword evidence="3" id="KW-1185">Reference proteome</keyword>
<dbReference type="InterPro" id="IPR011138">
    <property type="entry name" value="Cytochrome_b-558"/>
</dbReference>
<sequence length="270" mass="29822">MCSLCSFIKSTIGRKILMALTGLVLVLFVMGHMLGNLQIFLGAEVINAYAYKLHHLLPAAALWGIRIFLLGSIAVHIWAAVTLTLDNRKARPDRYDDDKVVQASYSSRTMRMSGIILLAFIVFHIAHFTVRNVPSMQYNEPGVIEPSEVPLVKHGEAVTKNGHVVMTFNVNDMMVAGFKVWWVSAFYIIATGLLCMHLTHGVSSMFQSVGLRNSLWRKRLDRVALVYGWVVFLGFAIIPIATMAGLLKKDPTGGLPVASAAAEITETLHK</sequence>
<feature type="transmembrane region" description="Helical" evidence="1">
    <location>
        <begin position="223"/>
        <end position="247"/>
    </location>
</feature>
<keyword evidence="1" id="KW-1133">Transmembrane helix</keyword>
<dbReference type="NCBIfam" id="TIGR02046">
    <property type="entry name" value="sdhC_b558_fam"/>
    <property type="match status" value="1"/>
</dbReference>
<accession>A0ABZ0RIJ6</accession>
<dbReference type="RefSeq" id="WP_319831966.1">
    <property type="nucleotide sequence ID" value="NZ_CP138858.1"/>
</dbReference>
<name>A0ABZ0RIJ6_9BACT</name>
<dbReference type="CDD" id="cd03498">
    <property type="entry name" value="SQR_TypeB_2_TM"/>
    <property type="match status" value="1"/>
</dbReference>
<dbReference type="InterPro" id="IPR034804">
    <property type="entry name" value="SQR/QFR_C/D"/>
</dbReference>
<evidence type="ECO:0000313" key="2">
    <source>
        <dbReference type="EMBL" id="WPJ95064.1"/>
    </source>
</evidence>
<proteinExistence type="predicted"/>
<feature type="transmembrane region" description="Helical" evidence="1">
    <location>
        <begin position="16"/>
        <end position="41"/>
    </location>
</feature>
<feature type="transmembrane region" description="Helical" evidence="1">
    <location>
        <begin position="180"/>
        <end position="202"/>
    </location>
</feature>
<evidence type="ECO:0000256" key="1">
    <source>
        <dbReference type="SAM" id="Phobius"/>
    </source>
</evidence>
<dbReference type="EMBL" id="CP138858">
    <property type="protein sequence ID" value="WPJ95064.1"/>
    <property type="molecule type" value="Genomic_DNA"/>
</dbReference>
<keyword evidence="1" id="KW-0812">Transmembrane</keyword>
<evidence type="ECO:0000313" key="3">
    <source>
        <dbReference type="Proteomes" id="UP001324993"/>
    </source>
</evidence>